<evidence type="ECO:0000259" key="8">
    <source>
        <dbReference type="Pfam" id="PF01431"/>
    </source>
</evidence>
<dbReference type="CDD" id="cd08662">
    <property type="entry name" value="M13"/>
    <property type="match status" value="1"/>
</dbReference>
<evidence type="ECO:0000256" key="1">
    <source>
        <dbReference type="ARBA" id="ARBA00001947"/>
    </source>
</evidence>
<dbReference type="PRINTS" id="PR00786">
    <property type="entry name" value="NEPRILYSIN"/>
</dbReference>
<reference evidence="10 11" key="1">
    <citation type="journal article" date="2023" name="Arcadia Sci">
        <title>De novo assembly of a long-read Amblyomma americanum tick genome.</title>
        <authorList>
            <person name="Chou S."/>
            <person name="Poskanzer K.E."/>
            <person name="Rollins M."/>
            <person name="Thuy-Boun P.S."/>
        </authorList>
    </citation>
    <scope>NUCLEOTIDE SEQUENCE [LARGE SCALE GENOMIC DNA]</scope>
    <source>
        <strain evidence="10">F_SG_1</strain>
        <tissue evidence="10">Salivary glands</tissue>
    </source>
</reference>
<dbReference type="InterPro" id="IPR008753">
    <property type="entry name" value="Peptidase_M13_N"/>
</dbReference>
<dbReference type="PANTHER" id="PTHR11733:SF241">
    <property type="entry name" value="GH26575P-RELATED"/>
    <property type="match status" value="1"/>
</dbReference>
<evidence type="ECO:0000256" key="3">
    <source>
        <dbReference type="ARBA" id="ARBA00022670"/>
    </source>
</evidence>
<dbReference type="GO" id="GO:0046872">
    <property type="term" value="F:metal ion binding"/>
    <property type="evidence" value="ECO:0007669"/>
    <property type="project" value="UniProtKB-KW"/>
</dbReference>
<dbReference type="InterPro" id="IPR042089">
    <property type="entry name" value="Peptidase_M13_dom_2"/>
</dbReference>
<evidence type="ECO:0008006" key="12">
    <source>
        <dbReference type="Google" id="ProtNLM"/>
    </source>
</evidence>
<evidence type="ECO:0000256" key="5">
    <source>
        <dbReference type="ARBA" id="ARBA00022801"/>
    </source>
</evidence>
<proteinExistence type="inferred from homology"/>
<keyword evidence="5" id="KW-0378">Hydrolase</keyword>
<keyword evidence="3" id="KW-0645">Protease</keyword>
<dbReference type="AlphaFoldDB" id="A0AAQ4F9L3"/>
<feature type="domain" description="Peptidase M13 C-terminal" evidence="8">
    <location>
        <begin position="260"/>
        <end position="463"/>
    </location>
</feature>
<keyword evidence="11" id="KW-1185">Reference proteome</keyword>
<evidence type="ECO:0000256" key="2">
    <source>
        <dbReference type="ARBA" id="ARBA00007357"/>
    </source>
</evidence>
<dbReference type="EMBL" id="JARKHS020005249">
    <property type="protein sequence ID" value="KAK8783729.1"/>
    <property type="molecule type" value="Genomic_DNA"/>
</dbReference>
<dbReference type="GO" id="GO:0004222">
    <property type="term" value="F:metalloendopeptidase activity"/>
    <property type="evidence" value="ECO:0007669"/>
    <property type="project" value="InterPro"/>
</dbReference>
<name>A0AAQ4F9L3_AMBAM</name>
<dbReference type="GO" id="GO:0005886">
    <property type="term" value="C:plasma membrane"/>
    <property type="evidence" value="ECO:0007669"/>
    <property type="project" value="TreeGrafter"/>
</dbReference>
<sequence length="464" mass="51845">MVVTAVLPALGRDAVASFNYVRFSSLQELVGEFYSTRDLLSAVNRVLQTDQRLSDQDELGVTRSAQLRPLGRLLLAHQESQTVRGYAAIMLARYLAPFSSAALTRAQFSDQGRHIWAVTLAASQCVEFAVEDLSFATGDMLSRWFFAPDKMAAVRAIGSRVLSATEKGWLALSWIDSATRPQGLQHVRSFDVILGRHSNLSTLAQLDAYYSYFPALRGSFPEMLSAVERSRAKAALKLLGASRPFFPRVRFRVPMVAVDAFYLPVYHAVVIPPAVMFAPFFDQRAPAPMNYGSLGHIIAHEVTHGLDPRFSAFGSRGEYRDWWSNESRARFKSRLACLRELYNNASVAVTGIRFGDTARGENLADAGGIRKALDAFKALSPQGAQRLGERSYFPEQLFFISSCHKWCNPEHRSRDSVLSEDITKKYSPPQMRCNVPLMNTEEFSQAFGCEDASYMNPKKKCDVF</sequence>
<comment type="caution">
    <text evidence="10">The sequence shown here is derived from an EMBL/GenBank/DDBJ whole genome shotgun (WGS) entry which is preliminary data.</text>
</comment>
<evidence type="ECO:0000256" key="7">
    <source>
        <dbReference type="ARBA" id="ARBA00023049"/>
    </source>
</evidence>
<keyword evidence="6" id="KW-0862">Zinc</keyword>
<keyword evidence="7" id="KW-0482">Metalloprotease</keyword>
<evidence type="ECO:0000256" key="4">
    <source>
        <dbReference type="ARBA" id="ARBA00022723"/>
    </source>
</evidence>
<keyword evidence="4" id="KW-0479">Metal-binding</keyword>
<feature type="domain" description="Peptidase M13 N-terminal" evidence="9">
    <location>
        <begin position="12"/>
        <end position="192"/>
    </location>
</feature>
<evidence type="ECO:0000313" key="10">
    <source>
        <dbReference type="EMBL" id="KAK8783729.1"/>
    </source>
</evidence>
<dbReference type="InterPro" id="IPR018497">
    <property type="entry name" value="Peptidase_M13_C"/>
</dbReference>
<dbReference type="Pfam" id="PF05649">
    <property type="entry name" value="Peptidase_M13_N"/>
    <property type="match status" value="1"/>
</dbReference>
<dbReference type="Gene3D" id="3.40.390.10">
    <property type="entry name" value="Collagenase (Catalytic Domain)"/>
    <property type="match status" value="1"/>
</dbReference>
<dbReference type="PANTHER" id="PTHR11733">
    <property type="entry name" value="ZINC METALLOPROTEASE FAMILY M13 NEPRILYSIN-RELATED"/>
    <property type="match status" value="1"/>
</dbReference>
<dbReference type="InterPro" id="IPR000718">
    <property type="entry name" value="Peptidase_M13"/>
</dbReference>
<evidence type="ECO:0000313" key="11">
    <source>
        <dbReference type="Proteomes" id="UP001321473"/>
    </source>
</evidence>
<dbReference type="Proteomes" id="UP001321473">
    <property type="component" value="Unassembled WGS sequence"/>
</dbReference>
<comment type="similarity">
    <text evidence="2">Belongs to the peptidase M13 family.</text>
</comment>
<organism evidence="10 11">
    <name type="scientific">Amblyomma americanum</name>
    <name type="common">Lone star tick</name>
    <dbReference type="NCBI Taxonomy" id="6943"/>
    <lineage>
        <taxon>Eukaryota</taxon>
        <taxon>Metazoa</taxon>
        <taxon>Ecdysozoa</taxon>
        <taxon>Arthropoda</taxon>
        <taxon>Chelicerata</taxon>
        <taxon>Arachnida</taxon>
        <taxon>Acari</taxon>
        <taxon>Parasitiformes</taxon>
        <taxon>Ixodida</taxon>
        <taxon>Ixodoidea</taxon>
        <taxon>Ixodidae</taxon>
        <taxon>Amblyomminae</taxon>
        <taxon>Amblyomma</taxon>
    </lineage>
</organism>
<evidence type="ECO:0000256" key="6">
    <source>
        <dbReference type="ARBA" id="ARBA00022833"/>
    </source>
</evidence>
<dbReference type="Pfam" id="PF01431">
    <property type="entry name" value="Peptidase_M13"/>
    <property type="match status" value="1"/>
</dbReference>
<dbReference type="Gene3D" id="1.10.1380.10">
    <property type="entry name" value="Neutral endopeptidase , domain2"/>
    <property type="match status" value="1"/>
</dbReference>
<evidence type="ECO:0000259" key="9">
    <source>
        <dbReference type="Pfam" id="PF05649"/>
    </source>
</evidence>
<comment type="cofactor">
    <cofactor evidence="1">
        <name>Zn(2+)</name>
        <dbReference type="ChEBI" id="CHEBI:29105"/>
    </cofactor>
</comment>
<dbReference type="GO" id="GO:0016485">
    <property type="term" value="P:protein processing"/>
    <property type="evidence" value="ECO:0007669"/>
    <property type="project" value="TreeGrafter"/>
</dbReference>
<accession>A0AAQ4F9L3</accession>
<protein>
    <recommendedName>
        <fullName evidence="12">M13 family peptidase</fullName>
    </recommendedName>
</protein>
<gene>
    <name evidence="10" type="ORF">V5799_009906</name>
</gene>
<dbReference type="InterPro" id="IPR024079">
    <property type="entry name" value="MetalloPept_cat_dom_sf"/>
</dbReference>
<dbReference type="SUPFAM" id="SSF55486">
    <property type="entry name" value="Metalloproteases ('zincins'), catalytic domain"/>
    <property type="match status" value="1"/>
</dbReference>
<dbReference type="PROSITE" id="PS51885">
    <property type="entry name" value="NEPRILYSIN"/>
    <property type="match status" value="1"/>
</dbReference>